<dbReference type="InterPro" id="IPR037396">
    <property type="entry name" value="FMN_HAD"/>
</dbReference>
<dbReference type="InterPro" id="IPR000262">
    <property type="entry name" value="FMN-dep_DH"/>
</dbReference>
<keyword evidence="2 7" id="KW-0285">Flavoprotein</keyword>
<keyword evidence="10" id="KW-1185">Reference proteome</keyword>
<feature type="domain" description="FMN hydroxy acid dehydrogenase" evidence="8">
    <location>
        <begin position="13"/>
        <end position="395"/>
    </location>
</feature>
<comment type="caution">
    <text evidence="9">The sequence shown here is derived from an EMBL/GenBank/DDBJ whole genome shotgun (WGS) entry which is preliminary data.</text>
</comment>
<feature type="active site" description="Proton acceptor" evidence="6">
    <location>
        <position position="290"/>
    </location>
</feature>
<evidence type="ECO:0000313" key="9">
    <source>
        <dbReference type="EMBL" id="KHK90784.1"/>
    </source>
</evidence>
<feature type="binding site" evidence="7">
    <location>
        <position position="142"/>
    </location>
    <ligand>
        <name>FMN</name>
        <dbReference type="ChEBI" id="CHEBI:58210"/>
    </ligand>
</feature>
<reference evidence="9 10" key="1">
    <citation type="submission" date="2014-10" db="EMBL/GenBank/DDBJ databases">
        <title>Genome sequence of Novosphingobium malaysiense MUSC 273(T).</title>
        <authorList>
            <person name="Lee L.-H."/>
        </authorList>
    </citation>
    <scope>NUCLEOTIDE SEQUENCE [LARGE SCALE GENOMIC DNA]</scope>
    <source>
        <strain evidence="9 10">MUSC 273</strain>
    </source>
</reference>
<feature type="binding site" evidence="7">
    <location>
        <position position="179"/>
    </location>
    <ligand>
        <name>glyoxylate</name>
        <dbReference type="ChEBI" id="CHEBI:36655"/>
    </ligand>
</feature>
<sequence>MGGTPRRPYYAGPNLDRVESIADLRARAHRLMPRFVLEYLEGGAGEEQALAREREAYADWFFVPRFLRDVSHRSASGQLLGKDARMPLAIAPTGLNGVFMLGADSALARAAARFGVPFVQGTLSNESMEDIARIPGLRHWWQLYVFGGEEIWTELVDRAERAGCEALVLTVNAQQFGMREWDSRQRGWMGLPHPISMLNSALHPRWAATTMVKGMPSFPNVIDFIPKDKRSFFESASWIRSQMPKSLTWENVARIRGRWKRPFFVKGLLHPDDIRAARDSGVDGVILGTHGGRQTDWSVSALDVLPEARDILGSDKALYMSGGIRRGSDIIKAMALGADAVLTGRATLYGLCAYGEKGARKALELLEHEVRNDLAQIGIDKLTDLDMSYLRPAAHLATANGQAPG</sequence>
<evidence type="ECO:0000313" key="10">
    <source>
        <dbReference type="Proteomes" id="UP000031057"/>
    </source>
</evidence>
<dbReference type="GO" id="GO:0005886">
    <property type="term" value="C:plasma membrane"/>
    <property type="evidence" value="ECO:0007669"/>
    <property type="project" value="TreeGrafter"/>
</dbReference>
<evidence type="ECO:0000256" key="3">
    <source>
        <dbReference type="ARBA" id="ARBA00022643"/>
    </source>
</evidence>
<evidence type="ECO:0000256" key="7">
    <source>
        <dbReference type="PIRSR" id="PIRSR000138-2"/>
    </source>
</evidence>
<dbReference type="PANTHER" id="PTHR10578:SF107">
    <property type="entry name" value="2-HYDROXYACID OXIDASE 1"/>
    <property type="match status" value="1"/>
</dbReference>
<feature type="binding site" evidence="7">
    <location>
        <position position="144"/>
    </location>
    <ligand>
        <name>glyoxylate</name>
        <dbReference type="ChEBI" id="CHEBI:36655"/>
    </ligand>
</feature>
<dbReference type="Pfam" id="PF01070">
    <property type="entry name" value="FMN_dh"/>
    <property type="match status" value="1"/>
</dbReference>
<feature type="binding site" evidence="7">
    <location>
        <position position="170"/>
    </location>
    <ligand>
        <name>FMN</name>
        <dbReference type="ChEBI" id="CHEBI:58210"/>
    </ligand>
</feature>
<feature type="binding site" evidence="7">
    <location>
        <position position="39"/>
    </location>
    <ligand>
        <name>glyoxylate</name>
        <dbReference type="ChEBI" id="CHEBI:36655"/>
    </ligand>
</feature>
<evidence type="ECO:0000256" key="2">
    <source>
        <dbReference type="ARBA" id="ARBA00022630"/>
    </source>
</evidence>
<dbReference type="GO" id="GO:0009060">
    <property type="term" value="P:aerobic respiration"/>
    <property type="evidence" value="ECO:0007669"/>
    <property type="project" value="TreeGrafter"/>
</dbReference>
<dbReference type="EMBL" id="JTDI01000004">
    <property type="protein sequence ID" value="KHK90784.1"/>
    <property type="molecule type" value="Genomic_DNA"/>
</dbReference>
<feature type="binding site" evidence="7">
    <location>
        <begin position="344"/>
        <end position="345"/>
    </location>
    <ligand>
        <name>FMN</name>
        <dbReference type="ChEBI" id="CHEBI:58210"/>
    </ligand>
</feature>
<dbReference type="PIRSF" id="PIRSF000138">
    <property type="entry name" value="Al-hdrx_acd_dh"/>
    <property type="match status" value="1"/>
</dbReference>
<name>A0A0B1ZNM2_9SPHN</name>
<proteinExistence type="inferred from homology"/>
<dbReference type="InterPro" id="IPR013785">
    <property type="entry name" value="Aldolase_TIM"/>
</dbReference>
<dbReference type="CDD" id="cd02809">
    <property type="entry name" value="alpha_hydroxyacid_oxid_FMN"/>
    <property type="match status" value="1"/>
</dbReference>
<feature type="binding site" evidence="7">
    <location>
        <begin position="92"/>
        <end position="94"/>
    </location>
    <ligand>
        <name>FMN</name>
        <dbReference type="ChEBI" id="CHEBI:58210"/>
    </ligand>
</feature>
<dbReference type="SUPFAM" id="SSF51395">
    <property type="entry name" value="FMN-linked oxidoreductases"/>
    <property type="match status" value="1"/>
</dbReference>
<dbReference type="Gene3D" id="3.20.20.70">
    <property type="entry name" value="Aldolase class I"/>
    <property type="match status" value="1"/>
</dbReference>
<dbReference type="Proteomes" id="UP000031057">
    <property type="component" value="Unassembled WGS sequence"/>
</dbReference>
<evidence type="ECO:0000256" key="1">
    <source>
        <dbReference type="ARBA" id="ARBA00001917"/>
    </source>
</evidence>
<organism evidence="9 10">
    <name type="scientific">Novosphingobium malaysiense</name>
    <dbReference type="NCBI Taxonomy" id="1348853"/>
    <lineage>
        <taxon>Bacteria</taxon>
        <taxon>Pseudomonadati</taxon>
        <taxon>Pseudomonadota</taxon>
        <taxon>Alphaproteobacteria</taxon>
        <taxon>Sphingomonadales</taxon>
        <taxon>Sphingomonadaceae</taxon>
        <taxon>Novosphingobium</taxon>
    </lineage>
</organism>
<dbReference type="InterPro" id="IPR012133">
    <property type="entry name" value="Alpha-hydoxy_acid_DH_FMN"/>
</dbReference>
<gene>
    <name evidence="9" type="ORF">LK12_15550</name>
</gene>
<keyword evidence="4" id="KW-0560">Oxidoreductase</keyword>
<dbReference type="STRING" id="1348853.LK12_15550"/>
<keyword evidence="3 7" id="KW-0288">FMN</keyword>
<comment type="similarity">
    <text evidence="5">Belongs to the FMN-dependent alpha-hydroxy acid dehydrogenase family.</text>
</comment>
<dbReference type="PROSITE" id="PS51349">
    <property type="entry name" value="FMN_HYDROXY_ACID_DH_2"/>
    <property type="match status" value="1"/>
</dbReference>
<comment type="cofactor">
    <cofactor evidence="1">
        <name>FMN</name>
        <dbReference type="ChEBI" id="CHEBI:58210"/>
    </cofactor>
</comment>
<dbReference type="PANTHER" id="PTHR10578">
    <property type="entry name" value="S -2-HYDROXY-ACID OXIDASE-RELATED"/>
    <property type="match status" value="1"/>
</dbReference>
<evidence type="ECO:0000256" key="6">
    <source>
        <dbReference type="PIRSR" id="PIRSR000138-1"/>
    </source>
</evidence>
<feature type="binding site" evidence="7">
    <location>
        <position position="290"/>
    </location>
    <ligand>
        <name>glyoxylate</name>
        <dbReference type="ChEBI" id="CHEBI:36655"/>
    </ligand>
</feature>
<accession>A0A0B1ZNM2</accession>
<evidence type="ECO:0000256" key="4">
    <source>
        <dbReference type="ARBA" id="ARBA00023002"/>
    </source>
</evidence>
<dbReference type="GO" id="GO:0010181">
    <property type="term" value="F:FMN binding"/>
    <property type="evidence" value="ECO:0007669"/>
    <property type="project" value="InterPro"/>
</dbReference>
<feature type="binding site" evidence="7">
    <location>
        <position position="266"/>
    </location>
    <ligand>
        <name>FMN</name>
        <dbReference type="ChEBI" id="CHEBI:58210"/>
    </ligand>
</feature>
<protein>
    <submittedName>
        <fullName evidence="9">Lactate dehydrogenase</fullName>
    </submittedName>
</protein>
<dbReference type="GO" id="GO:0004459">
    <property type="term" value="F:L-lactate dehydrogenase (NAD+) activity"/>
    <property type="evidence" value="ECO:0007669"/>
    <property type="project" value="TreeGrafter"/>
</dbReference>
<evidence type="ECO:0000256" key="5">
    <source>
        <dbReference type="ARBA" id="ARBA00024042"/>
    </source>
</evidence>
<dbReference type="AlphaFoldDB" id="A0A0B1ZNM2"/>
<evidence type="ECO:0000259" key="8">
    <source>
        <dbReference type="PROSITE" id="PS51349"/>
    </source>
</evidence>
<feature type="binding site" evidence="7">
    <location>
        <position position="293"/>
    </location>
    <ligand>
        <name>glyoxylate</name>
        <dbReference type="ChEBI" id="CHEBI:36655"/>
    </ligand>
</feature>